<name>A0A1Y0B0W6_9LAMI</name>
<dbReference type="AlphaFoldDB" id="A0A1Y0B0W6"/>
<reference evidence="1" key="1">
    <citation type="submission" date="2017-03" db="EMBL/GenBank/DDBJ databases">
        <title>The mitochondrial genome of the carnivorous plant Utricularia reniformis (Lentibulariaceae): structure, comparative analysis and evolutionary landmarks.</title>
        <authorList>
            <person name="Silva S.R."/>
            <person name="Alvarenga D.O."/>
            <person name="Michael T.P."/>
            <person name="Miranda V.F.O."/>
            <person name="Varani A.M."/>
        </authorList>
    </citation>
    <scope>NUCLEOTIDE SEQUENCE</scope>
</reference>
<proteinExistence type="predicted"/>
<gene>
    <name evidence="1" type="ORF">AEK19_MT0815</name>
</gene>
<dbReference type="EMBL" id="KY774314">
    <property type="protein sequence ID" value="ART31050.1"/>
    <property type="molecule type" value="Genomic_DNA"/>
</dbReference>
<organism evidence="1">
    <name type="scientific">Utricularia reniformis</name>
    <dbReference type="NCBI Taxonomy" id="192314"/>
    <lineage>
        <taxon>Eukaryota</taxon>
        <taxon>Viridiplantae</taxon>
        <taxon>Streptophyta</taxon>
        <taxon>Embryophyta</taxon>
        <taxon>Tracheophyta</taxon>
        <taxon>Spermatophyta</taxon>
        <taxon>Magnoliopsida</taxon>
        <taxon>eudicotyledons</taxon>
        <taxon>Gunneridae</taxon>
        <taxon>Pentapetalae</taxon>
        <taxon>asterids</taxon>
        <taxon>lamiids</taxon>
        <taxon>Lamiales</taxon>
        <taxon>Lentibulariaceae</taxon>
        <taxon>Utricularia</taxon>
    </lineage>
</organism>
<sequence>MTTHSIVPPLHIAFPVFYPNPPKVGGFCCPPFDIPSSSSLKSLPLMTPHSEVYVSQSKAK</sequence>
<protein>
    <submittedName>
        <fullName evidence="1">Uncharacterized protein</fullName>
    </submittedName>
</protein>
<keyword evidence="1" id="KW-0496">Mitochondrion</keyword>
<geneLocation type="mitochondrion" evidence="1"/>
<evidence type="ECO:0000313" key="1">
    <source>
        <dbReference type="EMBL" id="ART31050.1"/>
    </source>
</evidence>
<accession>A0A1Y0B0W6</accession>